<dbReference type="Proteomes" id="UP001408356">
    <property type="component" value="Unassembled WGS sequence"/>
</dbReference>
<reference evidence="2 3" key="1">
    <citation type="journal article" date="2024" name="J. Plant Pathol.">
        <title>Sequence and assembly of the genome of Seiridium unicorne, isolate CBS 538.82, causal agent of cypress canker disease.</title>
        <authorList>
            <person name="Scali E."/>
            <person name="Rocca G.D."/>
            <person name="Danti R."/>
            <person name="Garbelotto M."/>
            <person name="Barberini S."/>
            <person name="Baroncelli R."/>
            <person name="Emiliani G."/>
        </authorList>
    </citation>
    <scope>NUCLEOTIDE SEQUENCE [LARGE SCALE GENOMIC DNA]</scope>
    <source>
        <strain evidence="2 3">BM-138-508</strain>
    </source>
</reference>
<keyword evidence="2" id="KW-0808">Transferase</keyword>
<gene>
    <name evidence="2" type="ORF">SUNI508_11584</name>
</gene>
<dbReference type="InterPro" id="IPR029063">
    <property type="entry name" value="SAM-dependent_MTases_sf"/>
</dbReference>
<dbReference type="PANTHER" id="PTHR43591">
    <property type="entry name" value="METHYLTRANSFERASE"/>
    <property type="match status" value="1"/>
</dbReference>
<keyword evidence="2" id="KW-0489">Methyltransferase</keyword>
<accession>A0ABR2UGX7</accession>
<evidence type="ECO:0000313" key="3">
    <source>
        <dbReference type="Proteomes" id="UP001408356"/>
    </source>
</evidence>
<comment type="caution">
    <text evidence="2">The sequence shown here is derived from an EMBL/GenBank/DDBJ whole genome shotgun (WGS) entry which is preliminary data.</text>
</comment>
<dbReference type="GO" id="GO:0008168">
    <property type="term" value="F:methyltransferase activity"/>
    <property type="evidence" value="ECO:0007669"/>
    <property type="project" value="UniProtKB-KW"/>
</dbReference>
<dbReference type="Pfam" id="PF13489">
    <property type="entry name" value="Methyltransf_23"/>
    <property type="match status" value="1"/>
</dbReference>
<evidence type="ECO:0000313" key="2">
    <source>
        <dbReference type="EMBL" id="KAK9413888.1"/>
    </source>
</evidence>
<dbReference type="EMBL" id="JARVKF010000433">
    <property type="protein sequence ID" value="KAK9413888.1"/>
    <property type="molecule type" value="Genomic_DNA"/>
</dbReference>
<dbReference type="Gene3D" id="3.40.50.150">
    <property type="entry name" value="Vaccinia Virus protein VP39"/>
    <property type="match status" value="1"/>
</dbReference>
<dbReference type="SUPFAM" id="SSF53335">
    <property type="entry name" value="S-adenosyl-L-methionine-dependent methyltransferases"/>
    <property type="match status" value="1"/>
</dbReference>
<protein>
    <submittedName>
        <fullName evidence="2">S-adenosyl-L-methionine-dependent methyltransferase</fullName>
    </submittedName>
</protein>
<dbReference type="CDD" id="cd02440">
    <property type="entry name" value="AdoMet_MTases"/>
    <property type="match status" value="1"/>
</dbReference>
<name>A0ABR2UGX7_9PEZI</name>
<keyword evidence="3" id="KW-1185">Reference proteome</keyword>
<organism evidence="2 3">
    <name type="scientific">Seiridium unicorne</name>
    <dbReference type="NCBI Taxonomy" id="138068"/>
    <lineage>
        <taxon>Eukaryota</taxon>
        <taxon>Fungi</taxon>
        <taxon>Dikarya</taxon>
        <taxon>Ascomycota</taxon>
        <taxon>Pezizomycotina</taxon>
        <taxon>Sordariomycetes</taxon>
        <taxon>Xylariomycetidae</taxon>
        <taxon>Amphisphaeriales</taxon>
        <taxon>Sporocadaceae</taxon>
        <taxon>Seiridium</taxon>
    </lineage>
</organism>
<dbReference type="GO" id="GO:0032259">
    <property type="term" value="P:methylation"/>
    <property type="evidence" value="ECO:0007669"/>
    <property type="project" value="UniProtKB-KW"/>
</dbReference>
<sequence length="458" mass="51240">MGDEESDQLPDRGSYGRWNIAMRSDAGRQLALVSAGPSAEDGLAFLHGSAPDIGCREGVWAVSTSFAFFSKAQGIGTSSNVTPRKRGTVDSSIIGWSLLGLSQQFPSITGAALSFFSMSWAGSSLSAGPMSNQNPTGAEVHLDPRRDSAISAVSYQSASTLTESVHSDSPVFRVVEENGRTYHSYKEGRYPLPNDTREQNRSIIEHELWRKTLRGKLYLSPIERLNHVLDIGTGTGLWAFEIALKHSNAQVIGTDLSPIQPQYIPTNCQFEIDDAEDEWLYRQKFSLIHSRANSLSFQSPETVVESAVNSLEKHGWLESQDLVFPLRCDDNSWDGSALQTWNKVFKDCLLRSGRRFFVEEYAQMFRNAGLANVTERLFVWPTSPWPTGPRNEHLRDLGQHCRRDLLEGLEAISLNLFTRFADLDKEAVLNLVQNAKNDFWDTKYHVYVQVVVTMGQKP</sequence>
<dbReference type="PANTHER" id="PTHR43591:SF102">
    <property type="entry name" value="S-ADENOSYL-L-METHIONINE-DEPENDENT METHYLTRANSFERASE"/>
    <property type="match status" value="1"/>
</dbReference>
<evidence type="ECO:0000256" key="1">
    <source>
        <dbReference type="ARBA" id="ARBA00038158"/>
    </source>
</evidence>
<proteinExistence type="inferred from homology"/>
<comment type="similarity">
    <text evidence="1">Belongs to the methyltransferase superfamily. LaeA methyltransferase family.</text>
</comment>